<reference evidence="1" key="2">
    <citation type="submission" date="2022-08" db="EMBL/GenBank/DDBJ databases">
        <authorList>
            <person name="Dong C."/>
        </authorList>
    </citation>
    <scope>NUCLEOTIDE SEQUENCE</scope>
    <source>
        <strain evidence="1">59MF3M-4</strain>
    </source>
</reference>
<reference evidence="1" key="1">
    <citation type="journal article" date="2022" name="Front. Microbiol.">
        <title>Genome-based taxonomic rearrangement of Oceanobacter-related bacteria including the description of Thalassolituus hydrocarbonoclasticus sp. nov. and Thalassolituus pacificus sp. nov. and emended description of the genus Thalassolituus.</title>
        <authorList>
            <person name="Dong C."/>
            <person name="Wei L."/>
            <person name="Wang J."/>
            <person name="Lai Q."/>
            <person name="Huang Z."/>
            <person name="Shao Z."/>
        </authorList>
    </citation>
    <scope>NUCLEOTIDE SEQUENCE</scope>
    <source>
        <strain evidence="1">59MF3M-4</strain>
    </source>
</reference>
<sequence>MRLIINGESCDLLVSAGLSLQQLLQQLGYLQIRPEDAAVSGNFIVAVNQQIVSAALYATTGLNEDDCIDILGAITGG</sequence>
<dbReference type="EMBL" id="JAOANI010000014">
    <property type="protein sequence ID" value="MCT7358706.1"/>
    <property type="molecule type" value="Genomic_DNA"/>
</dbReference>
<name>A0A9X2WEK7_9GAMM</name>
<keyword evidence="2" id="KW-1185">Reference proteome</keyword>
<proteinExistence type="predicted"/>
<dbReference type="InterPro" id="IPR012675">
    <property type="entry name" value="Beta-grasp_dom_sf"/>
</dbReference>
<dbReference type="SUPFAM" id="SSF54285">
    <property type="entry name" value="MoaD/ThiS"/>
    <property type="match status" value="1"/>
</dbReference>
<dbReference type="Pfam" id="PF02597">
    <property type="entry name" value="ThiS"/>
    <property type="match status" value="1"/>
</dbReference>
<dbReference type="InterPro" id="IPR003749">
    <property type="entry name" value="ThiS/MoaD-like"/>
</dbReference>
<comment type="caution">
    <text evidence="1">The sequence shown here is derived from an EMBL/GenBank/DDBJ whole genome shotgun (WGS) entry which is preliminary data.</text>
</comment>
<dbReference type="AlphaFoldDB" id="A0A9X2WEK7"/>
<dbReference type="InterPro" id="IPR016155">
    <property type="entry name" value="Mopterin_synth/thiamin_S_b"/>
</dbReference>
<dbReference type="Gene3D" id="3.10.20.30">
    <property type="match status" value="1"/>
</dbReference>
<organism evidence="1 2">
    <name type="scientific">Thalassolituus pacificus</name>
    <dbReference type="NCBI Taxonomy" id="2975440"/>
    <lineage>
        <taxon>Bacteria</taxon>
        <taxon>Pseudomonadati</taxon>
        <taxon>Pseudomonadota</taxon>
        <taxon>Gammaproteobacteria</taxon>
        <taxon>Oceanospirillales</taxon>
        <taxon>Oceanospirillaceae</taxon>
        <taxon>Thalassolituus</taxon>
    </lineage>
</organism>
<accession>A0A9X2WEK7</accession>
<gene>
    <name evidence="1" type="ORF">NYR02_06715</name>
</gene>
<evidence type="ECO:0000313" key="2">
    <source>
        <dbReference type="Proteomes" id="UP001147830"/>
    </source>
</evidence>
<dbReference type="Proteomes" id="UP001147830">
    <property type="component" value="Unassembled WGS sequence"/>
</dbReference>
<dbReference type="RefSeq" id="WP_260975594.1">
    <property type="nucleotide sequence ID" value="NZ_JAOANI010000014.1"/>
</dbReference>
<evidence type="ECO:0000313" key="1">
    <source>
        <dbReference type="EMBL" id="MCT7358706.1"/>
    </source>
</evidence>
<protein>
    <submittedName>
        <fullName evidence="1">MoaD/ThiS family protein</fullName>
    </submittedName>
</protein>